<dbReference type="Pfam" id="PF17912">
    <property type="entry name" value="OB_MalK"/>
    <property type="match status" value="1"/>
</dbReference>
<evidence type="ECO:0000313" key="7">
    <source>
        <dbReference type="Proteomes" id="UP001226867"/>
    </source>
</evidence>
<dbReference type="InterPro" id="IPR047641">
    <property type="entry name" value="ABC_transpr_MalK/UgpC-like"/>
</dbReference>
<sequence length="394" mass="43080">MASISLKGVTKIFGGKKAANQITFDVADREFLVLLGPSGCGKSTLLRMLAGLEQVTSGEIHVGERRVDALPPSARDMAFVFQSYALYPHMTVKRNITFPLIMRKHRWWFHLPLIGGFAKRRIERTPAVRSLVERTAKTLALTDMLEQYPRTLSGGQRQRVALGRAMVRQPDVFLMDEPLSNLDAKLRTSMRAEIIKLHREVGGTFVYVTHDQIEAMTMGTRIALMRDGEVQQFGTPREIYTDPANTFVARFIGTPPMNLIEARIDPQRGLVVGDAVLPLPAHLGALGHHARDVLLGVRPQALTLGGGALAGQVVLVEHVGAESIVSIKLDHANTAHSDEGASGDDVMVVVQGYSDLRAGQPVTLSLDLGEAVLFGRDGKRIRVPSPVRSQLQPA</sequence>
<accession>A0ABT9S128</accession>
<feature type="domain" description="ABC transporter" evidence="5">
    <location>
        <begin position="4"/>
        <end position="252"/>
    </location>
</feature>
<dbReference type="InterPro" id="IPR040582">
    <property type="entry name" value="OB_MalK-like"/>
</dbReference>
<keyword evidence="2" id="KW-0472">Membrane</keyword>
<dbReference type="SUPFAM" id="SSF52540">
    <property type="entry name" value="P-loop containing nucleoside triphosphate hydrolases"/>
    <property type="match status" value="1"/>
</dbReference>
<dbReference type="Proteomes" id="UP001226867">
    <property type="component" value="Unassembled WGS sequence"/>
</dbReference>
<dbReference type="InterPro" id="IPR015855">
    <property type="entry name" value="ABC_transpr_MalK-like"/>
</dbReference>
<dbReference type="PROSITE" id="PS00211">
    <property type="entry name" value="ABC_TRANSPORTER_1"/>
    <property type="match status" value="1"/>
</dbReference>
<dbReference type="CDD" id="cd03301">
    <property type="entry name" value="ABC_MalK_N"/>
    <property type="match status" value="1"/>
</dbReference>
<dbReference type="PANTHER" id="PTHR43875:SF1">
    <property type="entry name" value="OSMOPROTECTIVE COMPOUNDS UPTAKE ATP-BINDING PROTEIN GGTA"/>
    <property type="match status" value="1"/>
</dbReference>
<dbReference type="Gene3D" id="2.40.50.100">
    <property type="match status" value="1"/>
</dbReference>
<dbReference type="Pfam" id="PF00005">
    <property type="entry name" value="ABC_tran"/>
    <property type="match status" value="1"/>
</dbReference>
<dbReference type="SMART" id="SM00382">
    <property type="entry name" value="AAA"/>
    <property type="match status" value="1"/>
</dbReference>
<comment type="caution">
    <text evidence="6">The sequence shown here is derived from an EMBL/GenBank/DDBJ whole genome shotgun (WGS) entry which is preliminary data.</text>
</comment>
<name>A0ABT9S128_9BURK</name>
<dbReference type="PANTHER" id="PTHR43875">
    <property type="entry name" value="MALTODEXTRIN IMPORT ATP-BINDING PROTEIN MSMX"/>
    <property type="match status" value="1"/>
</dbReference>
<dbReference type="InterPro" id="IPR012340">
    <property type="entry name" value="NA-bd_OB-fold"/>
</dbReference>
<dbReference type="EMBL" id="JAUSRO010000001">
    <property type="protein sequence ID" value="MDP9898064.1"/>
    <property type="molecule type" value="Genomic_DNA"/>
</dbReference>
<keyword evidence="1" id="KW-0813">Transport</keyword>
<keyword evidence="2" id="KW-1003">Cell membrane</keyword>
<evidence type="ECO:0000259" key="5">
    <source>
        <dbReference type="PROSITE" id="PS50893"/>
    </source>
</evidence>
<evidence type="ECO:0000256" key="2">
    <source>
        <dbReference type="ARBA" id="ARBA00022475"/>
    </source>
</evidence>
<evidence type="ECO:0000256" key="3">
    <source>
        <dbReference type="ARBA" id="ARBA00022741"/>
    </source>
</evidence>
<evidence type="ECO:0000256" key="1">
    <source>
        <dbReference type="ARBA" id="ARBA00022448"/>
    </source>
</evidence>
<dbReference type="InterPro" id="IPR003439">
    <property type="entry name" value="ABC_transporter-like_ATP-bd"/>
</dbReference>
<dbReference type="Gene3D" id="2.40.50.140">
    <property type="entry name" value="Nucleic acid-binding proteins"/>
    <property type="match status" value="1"/>
</dbReference>
<dbReference type="InterPro" id="IPR003593">
    <property type="entry name" value="AAA+_ATPase"/>
</dbReference>
<dbReference type="SUPFAM" id="SSF50331">
    <property type="entry name" value="MOP-like"/>
    <property type="match status" value="1"/>
</dbReference>
<dbReference type="PROSITE" id="PS50893">
    <property type="entry name" value="ABC_TRANSPORTER_2"/>
    <property type="match status" value="1"/>
</dbReference>
<proteinExistence type="predicted"/>
<keyword evidence="4 6" id="KW-0067">ATP-binding</keyword>
<organism evidence="6 7">
    <name type="scientific">Variovorax ginsengisoli</name>
    <dbReference type="NCBI Taxonomy" id="363844"/>
    <lineage>
        <taxon>Bacteria</taxon>
        <taxon>Pseudomonadati</taxon>
        <taxon>Pseudomonadota</taxon>
        <taxon>Betaproteobacteria</taxon>
        <taxon>Burkholderiales</taxon>
        <taxon>Comamonadaceae</taxon>
        <taxon>Variovorax</taxon>
    </lineage>
</organism>
<dbReference type="RefSeq" id="WP_307687886.1">
    <property type="nucleotide sequence ID" value="NZ_JAUSRO010000001.1"/>
</dbReference>
<evidence type="ECO:0000256" key="4">
    <source>
        <dbReference type="ARBA" id="ARBA00022840"/>
    </source>
</evidence>
<evidence type="ECO:0000313" key="6">
    <source>
        <dbReference type="EMBL" id="MDP9898064.1"/>
    </source>
</evidence>
<reference evidence="6 7" key="1">
    <citation type="submission" date="2023-07" db="EMBL/GenBank/DDBJ databases">
        <title>Sorghum-associated microbial communities from plants grown in Nebraska, USA.</title>
        <authorList>
            <person name="Schachtman D."/>
        </authorList>
    </citation>
    <scope>NUCLEOTIDE SEQUENCE [LARGE SCALE GENOMIC DNA]</scope>
    <source>
        <strain evidence="6 7">DS1607</strain>
    </source>
</reference>
<keyword evidence="3" id="KW-0547">Nucleotide-binding</keyword>
<keyword evidence="7" id="KW-1185">Reference proteome</keyword>
<dbReference type="InterPro" id="IPR008995">
    <property type="entry name" value="Mo/tungstate-bd_C_term_dom"/>
</dbReference>
<dbReference type="InterPro" id="IPR017871">
    <property type="entry name" value="ABC_transporter-like_CS"/>
</dbReference>
<protein>
    <submittedName>
        <fullName evidence="6">Multiple sugar transport system ATP-binding protein</fullName>
    </submittedName>
</protein>
<keyword evidence="6" id="KW-0762">Sugar transport</keyword>
<dbReference type="InterPro" id="IPR027417">
    <property type="entry name" value="P-loop_NTPase"/>
</dbReference>
<gene>
    <name evidence="6" type="ORF">J2W36_000297</name>
</gene>
<dbReference type="GO" id="GO:0005524">
    <property type="term" value="F:ATP binding"/>
    <property type="evidence" value="ECO:0007669"/>
    <property type="project" value="UniProtKB-KW"/>
</dbReference>
<dbReference type="Gene3D" id="3.40.50.300">
    <property type="entry name" value="P-loop containing nucleotide triphosphate hydrolases"/>
    <property type="match status" value="1"/>
</dbReference>